<comment type="caution">
    <text evidence="1">The sequence shown here is derived from an EMBL/GenBank/DDBJ whole genome shotgun (WGS) entry which is preliminary data.</text>
</comment>
<evidence type="ECO:0000313" key="2">
    <source>
        <dbReference type="Proteomes" id="UP000649617"/>
    </source>
</evidence>
<name>A0A812NQV9_SYMPI</name>
<protein>
    <submittedName>
        <fullName evidence="1">Uncharacterized protein</fullName>
    </submittedName>
</protein>
<dbReference type="Proteomes" id="UP000649617">
    <property type="component" value="Unassembled WGS sequence"/>
</dbReference>
<accession>A0A812NQV9</accession>
<feature type="non-terminal residue" evidence="1">
    <location>
        <position position="1"/>
    </location>
</feature>
<keyword evidence="2" id="KW-1185">Reference proteome</keyword>
<sequence length="106" mass="12130">VVQEFRPFLQGCRGLSHLLQCHPAHHADNSQKGMSHLQAQVPQRVPLPVVPLILQDNLPPLQPTVLRSMAAWEFHHFHVSGVMSTRKGGMLRQRWPHLQRLVQVML</sequence>
<feature type="non-terminal residue" evidence="1">
    <location>
        <position position="106"/>
    </location>
</feature>
<gene>
    <name evidence="1" type="ORF">SPIL2461_LOCUS7284</name>
</gene>
<evidence type="ECO:0000313" key="1">
    <source>
        <dbReference type="EMBL" id="CAE7316899.1"/>
    </source>
</evidence>
<proteinExistence type="predicted"/>
<dbReference type="EMBL" id="CAJNIZ010011237">
    <property type="protein sequence ID" value="CAE7316899.1"/>
    <property type="molecule type" value="Genomic_DNA"/>
</dbReference>
<dbReference type="AlphaFoldDB" id="A0A812NQV9"/>
<organism evidence="1 2">
    <name type="scientific">Symbiodinium pilosum</name>
    <name type="common">Dinoflagellate</name>
    <dbReference type="NCBI Taxonomy" id="2952"/>
    <lineage>
        <taxon>Eukaryota</taxon>
        <taxon>Sar</taxon>
        <taxon>Alveolata</taxon>
        <taxon>Dinophyceae</taxon>
        <taxon>Suessiales</taxon>
        <taxon>Symbiodiniaceae</taxon>
        <taxon>Symbiodinium</taxon>
    </lineage>
</organism>
<reference evidence="1" key="1">
    <citation type="submission" date="2021-02" db="EMBL/GenBank/DDBJ databases">
        <authorList>
            <person name="Dougan E. K."/>
            <person name="Rhodes N."/>
            <person name="Thang M."/>
            <person name="Chan C."/>
        </authorList>
    </citation>
    <scope>NUCLEOTIDE SEQUENCE</scope>
</reference>